<dbReference type="AlphaFoldDB" id="A0A1X6NR22"/>
<keyword evidence="2" id="KW-1185">Reference proteome</keyword>
<reference evidence="1 2" key="1">
    <citation type="submission" date="2017-03" db="EMBL/GenBank/DDBJ databases">
        <title>WGS assembly of Porphyra umbilicalis.</title>
        <authorList>
            <person name="Brawley S.H."/>
            <person name="Blouin N.A."/>
            <person name="Ficko-Blean E."/>
            <person name="Wheeler G.L."/>
            <person name="Lohr M."/>
            <person name="Goodson H.V."/>
            <person name="Jenkins J.W."/>
            <person name="Blaby-Haas C.E."/>
            <person name="Helliwell K.E."/>
            <person name="Chan C."/>
            <person name="Marriage T."/>
            <person name="Bhattacharya D."/>
            <person name="Klein A.S."/>
            <person name="Badis Y."/>
            <person name="Brodie J."/>
            <person name="Cao Y."/>
            <person name="Collen J."/>
            <person name="Dittami S.M."/>
            <person name="Gachon C.M."/>
            <person name="Green B.R."/>
            <person name="Karpowicz S."/>
            <person name="Kim J.W."/>
            <person name="Kudahl U."/>
            <person name="Lin S."/>
            <person name="Michel G."/>
            <person name="Mittag M."/>
            <person name="Olson B.J."/>
            <person name="Pangilinan J."/>
            <person name="Peng Y."/>
            <person name="Qiu H."/>
            <person name="Shu S."/>
            <person name="Singer J.T."/>
            <person name="Smith A.G."/>
            <person name="Sprecher B.N."/>
            <person name="Wagner V."/>
            <person name="Wang W."/>
            <person name="Wang Z.-Y."/>
            <person name="Yan J."/>
            <person name="Yarish C."/>
            <person name="Zoeuner-Riek S."/>
            <person name="Zhuang Y."/>
            <person name="Zou Y."/>
            <person name="Lindquist E.A."/>
            <person name="Grimwood J."/>
            <person name="Barry K."/>
            <person name="Rokhsar D.S."/>
            <person name="Schmutz J."/>
            <person name="Stiller J.W."/>
            <person name="Grossman A.R."/>
            <person name="Prochnik S.E."/>
        </authorList>
    </citation>
    <scope>NUCLEOTIDE SEQUENCE [LARGE SCALE GENOMIC DNA]</scope>
    <source>
        <strain evidence="1">4086291</strain>
    </source>
</reference>
<proteinExistence type="predicted"/>
<evidence type="ECO:0000313" key="1">
    <source>
        <dbReference type="EMBL" id="OSX70980.1"/>
    </source>
</evidence>
<protein>
    <submittedName>
        <fullName evidence="1">Uncharacterized protein</fullName>
    </submittedName>
</protein>
<accession>A0A1X6NR22</accession>
<name>A0A1X6NR22_PORUM</name>
<sequence length="190" mass="20732">MPPTRRSTCASIASRLAVRARRCAATRRAARCGTPPAWRFTAAAACRCLRSTARPTGCTPKTCATLPSSSSTTRRSTTTSTRFGFTSCARSTRAARTSSVTSPRRNTARRTITWRAFSRCRRTSARGTASSSLLFRTSCPSWRARSAPRKSRCRTSDCSATAPTGRRCSSTCCAPRRPPPCRWPTSRRGP</sequence>
<organism evidence="1 2">
    <name type="scientific">Porphyra umbilicalis</name>
    <name type="common">Purple laver</name>
    <name type="synonym">Red alga</name>
    <dbReference type="NCBI Taxonomy" id="2786"/>
    <lineage>
        <taxon>Eukaryota</taxon>
        <taxon>Rhodophyta</taxon>
        <taxon>Bangiophyceae</taxon>
        <taxon>Bangiales</taxon>
        <taxon>Bangiaceae</taxon>
        <taxon>Porphyra</taxon>
    </lineage>
</organism>
<evidence type="ECO:0000313" key="2">
    <source>
        <dbReference type="Proteomes" id="UP000218209"/>
    </source>
</evidence>
<gene>
    <name evidence="1" type="ORF">BU14_0622s0008</name>
</gene>
<dbReference type="EMBL" id="KV919184">
    <property type="protein sequence ID" value="OSX70980.1"/>
    <property type="molecule type" value="Genomic_DNA"/>
</dbReference>
<dbReference type="Proteomes" id="UP000218209">
    <property type="component" value="Unassembled WGS sequence"/>
</dbReference>